<sequence>MKATATNNAPEMKGIAHVKGASDDAVARLGALVETREAIVGDPQHVFTLWMKAPSDLVGETVVREALDLDCIDVALRLLRATVPFCIECDDGAPPKIRDAATAEATWIRRRLASQLSLACDPARVWALIERWEAEPATGERASRLPLLCFHYVAFLGTVVSATSAPMARLAWRYASPTLRSHIVQAASGRVDTIAALAERTHCRRAWWDTAHDTAAHDKRQDKNKGTKALPDLVILMRRARASIHAVALHVDPHQPLI</sequence>
<protein>
    <submittedName>
        <fullName evidence="1">Uncharacterized protein</fullName>
    </submittedName>
</protein>
<dbReference type="KEGG" id="vg:36841748"/>
<organism evidence="1">
    <name type="scientific">Pandoravirus macleodensis</name>
    <dbReference type="NCBI Taxonomy" id="2107707"/>
    <lineage>
        <taxon>Viruses</taxon>
        <taxon>Pandoravirus</taxon>
    </lineage>
</organism>
<dbReference type="Proteomes" id="UP000249758">
    <property type="component" value="Segment"/>
</dbReference>
<gene>
    <name evidence="1" type="ORF">pmac_cds_605</name>
</gene>
<name>A0A2U7UFN7_9VIRU</name>
<evidence type="ECO:0000313" key="1">
    <source>
        <dbReference type="EMBL" id="AVK77293.1"/>
    </source>
</evidence>
<dbReference type="EMBL" id="MG011691">
    <property type="protein sequence ID" value="AVK77293.1"/>
    <property type="molecule type" value="Genomic_DNA"/>
</dbReference>
<reference evidence="1" key="1">
    <citation type="journal article" date="2018" name="Nat. Commun.">
        <title>Diversity and evolution of the emerging Pandoraviridae family.</title>
        <authorList>
            <person name="Legendre M."/>
            <person name="Fabre E."/>
            <person name="Poirot O."/>
            <person name="Jeudy S."/>
            <person name="Lartigue A."/>
            <person name="Alempic J.M."/>
            <person name="Beucher L."/>
            <person name="Philippe N."/>
            <person name="Bertaux L."/>
            <person name="Christo-Foroux E."/>
            <person name="Labadie K."/>
            <person name="Coute Y."/>
            <person name="Abergel C."/>
            <person name="Claverie J.M."/>
        </authorList>
    </citation>
    <scope>NUCLEOTIDE SEQUENCE [LARGE SCALE GENOMIC DNA]</scope>
    <source>
        <strain evidence="1">Macleodensis</strain>
    </source>
</reference>
<proteinExistence type="predicted"/>
<dbReference type="GeneID" id="36841748"/>
<dbReference type="RefSeq" id="YP_009481289.1">
    <property type="nucleotide sequence ID" value="NC_037665.1"/>
</dbReference>
<accession>A0A2U7UFN7</accession>